<feature type="region of interest" description="Disordered" evidence="1">
    <location>
        <begin position="1"/>
        <end position="75"/>
    </location>
</feature>
<sequence length="75" mass="8197">MRGGAKCRQTTTKEDGMVCGGKSQRPHRGDDAPSESRAGRPPKGKVRRRRRGPNLGRSIAGELPDRSFFSSSFPL</sequence>
<gene>
    <name evidence="2" type="ORF">DY000_02005122</name>
</gene>
<evidence type="ECO:0000313" key="3">
    <source>
        <dbReference type="Proteomes" id="UP000266723"/>
    </source>
</evidence>
<evidence type="ECO:0000313" key="2">
    <source>
        <dbReference type="EMBL" id="KAF3546918.1"/>
    </source>
</evidence>
<name>A0ABQ7C6L9_BRACR</name>
<proteinExistence type="predicted"/>
<accession>A0ABQ7C6L9</accession>
<evidence type="ECO:0000256" key="1">
    <source>
        <dbReference type="SAM" id="MobiDB-lite"/>
    </source>
</evidence>
<reference evidence="2 3" key="1">
    <citation type="journal article" date="2020" name="BMC Genomics">
        <title>Intraspecific diversification of the crop wild relative Brassica cretica Lam. using demographic model selection.</title>
        <authorList>
            <person name="Kioukis A."/>
            <person name="Michalopoulou V.A."/>
            <person name="Briers L."/>
            <person name="Pirintsos S."/>
            <person name="Studholme D.J."/>
            <person name="Pavlidis P."/>
            <person name="Sarris P.F."/>
        </authorList>
    </citation>
    <scope>NUCLEOTIDE SEQUENCE [LARGE SCALE GENOMIC DNA]</scope>
    <source>
        <strain evidence="3">cv. PFS-1207/04</strain>
    </source>
</reference>
<keyword evidence="3" id="KW-1185">Reference proteome</keyword>
<feature type="compositionally biased region" description="Basic residues" evidence="1">
    <location>
        <begin position="40"/>
        <end position="52"/>
    </location>
</feature>
<comment type="caution">
    <text evidence="2">The sequence shown here is derived from an EMBL/GenBank/DDBJ whole genome shotgun (WGS) entry which is preliminary data.</text>
</comment>
<dbReference type="Proteomes" id="UP000266723">
    <property type="component" value="Unassembled WGS sequence"/>
</dbReference>
<organism evidence="2 3">
    <name type="scientific">Brassica cretica</name>
    <name type="common">Mustard</name>
    <dbReference type="NCBI Taxonomy" id="69181"/>
    <lineage>
        <taxon>Eukaryota</taxon>
        <taxon>Viridiplantae</taxon>
        <taxon>Streptophyta</taxon>
        <taxon>Embryophyta</taxon>
        <taxon>Tracheophyta</taxon>
        <taxon>Spermatophyta</taxon>
        <taxon>Magnoliopsida</taxon>
        <taxon>eudicotyledons</taxon>
        <taxon>Gunneridae</taxon>
        <taxon>Pentapetalae</taxon>
        <taxon>rosids</taxon>
        <taxon>malvids</taxon>
        <taxon>Brassicales</taxon>
        <taxon>Brassicaceae</taxon>
        <taxon>Brassiceae</taxon>
        <taxon>Brassica</taxon>
    </lineage>
</organism>
<protein>
    <submittedName>
        <fullName evidence="2">Uncharacterized protein</fullName>
    </submittedName>
</protein>
<dbReference type="EMBL" id="QGKV02000832">
    <property type="protein sequence ID" value="KAF3546918.1"/>
    <property type="molecule type" value="Genomic_DNA"/>
</dbReference>